<evidence type="ECO:0000256" key="1">
    <source>
        <dbReference type="SAM" id="MobiDB-lite"/>
    </source>
</evidence>
<accession>A0A835Q9C3</accession>
<comment type="caution">
    <text evidence="2">The sequence shown here is derived from an EMBL/GenBank/DDBJ whole genome shotgun (WGS) entry which is preliminary data.</text>
</comment>
<proteinExistence type="predicted"/>
<evidence type="ECO:0000313" key="2">
    <source>
        <dbReference type="EMBL" id="KAG0468860.1"/>
    </source>
</evidence>
<gene>
    <name evidence="2" type="ORF">HPP92_018188</name>
</gene>
<name>A0A835Q9C3_VANPL</name>
<dbReference type="EMBL" id="JADCNM010000009">
    <property type="protein sequence ID" value="KAG0468860.1"/>
    <property type="molecule type" value="Genomic_DNA"/>
</dbReference>
<protein>
    <submittedName>
        <fullName evidence="2">Uncharacterized protein</fullName>
    </submittedName>
</protein>
<feature type="region of interest" description="Disordered" evidence="1">
    <location>
        <begin position="1"/>
        <end position="23"/>
    </location>
</feature>
<organism evidence="2 3">
    <name type="scientific">Vanilla planifolia</name>
    <name type="common">Vanilla</name>
    <dbReference type="NCBI Taxonomy" id="51239"/>
    <lineage>
        <taxon>Eukaryota</taxon>
        <taxon>Viridiplantae</taxon>
        <taxon>Streptophyta</taxon>
        <taxon>Embryophyta</taxon>
        <taxon>Tracheophyta</taxon>
        <taxon>Spermatophyta</taxon>
        <taxon>Magnoliopsida</taxon>
        <taxon>Liliopsida</taxon>
        <taxon>Asparagales</taxon>
        <taxon>Orchidaceae</taxon>
        <taxon>Vanilloideae</taxon>
        <taxon>Vanilleae</taxon>
        <taxon>Vanilla</taxon>
    </lineage>
</organism>
<dbReference type="AlphaFoldDB" id="A0A835Q9C3"/>
<reference evidence="2 3" key="1">
    <citation type="journal article" date="2020" name="Nat. Food">
        <title>A phased Vanilla planifolia genome enables genetic improvement of flavour and production.</title>
        <authorList>
            <person name="Hasing T."/>
            <person name="Tang H."/>
            <person name="Brym M."/>
            <person name="Khazi F."/>
            <person name="Huang T."/>
            <person name="Chambers A.H."/>
        </authorList>
    </citation>
    <scope>NUCLEOTIDE SEQUENCE [LARGE SCALE GENOMIC DNA]</scope>
    <source>
        <tissue evidence="2">Leaf</tissue>
    </source>
</reference>
<sequence length="68" mass="7469">MRQILLSKKRGSKPSKKQETAGAWLEQLSPAPPACSSTWRTWGAGCDQLRASRFPLSSTPLPACFRHG</sequence>
<evidence type="ECO:0000313" key="3">
    <source>
        <dbReference type="Proteomes" id="UP000639772"/>
    </source>
</evidence>
<dbReference type="Proteomes" id="UP000639772">
    <property type="component" value="Chromosome 9"/>
</dbReference>